<dbReference type="EMBL" id="SBJO01000489">
    <property type="protein sequence ID" value="KAF9760860.1"/>
    <property type="molecule type" value="Genomic_DNA"/>
</dbReference>
<keyword evidence="5" id="KW-1185">Reference proteome</keyword>
<dbReference type="InterPro" id="IPR051276">
    <property type="entry name" value="Saccharopine_DH-like_oxidrdct"/>
</dbReference>
<dbReference type="GO" id="GO:0009247">
    <property type="term" value="P:glycolipid biosynthetic process"/>
    <property type="evidence" value="ECO:0007669"/>
    <property type="project" value="TreeGrafter"/>
</dbReference>
<evidence type="ECO:0000256" key="2">
    <source>
        <dbReference type="SAM" id="Phobius"/>
    </source>
</evidence>
<dbReference type="SUPFAM" id="SSF51735">
    <property type="entry name" value="NAD(P)-binding Rossmann-fold domains"/>
    <property type="match status" value="1"/>
</dbReference>
<gene>
    <name evidence="4" type="primary">Sccpdh</name>
    <name evidence="4" type="ORF">NGRA_2976</name>
</gene>
<dbReference type="PANTHER" id="PTHR12286:SF5">
    <property type="entry name" value="SACCHAROPINE DEHYDROGENASE-LIKE OXIDOREDUCTASE"/>
    <property type="match status" value="1"/>
</dbReference>
<dbReference type="AlphaFoldDB" id="A0A9P6GWQ1"/>
<protein>
    <submittedName>
        <fullName evidence="4">Saccharopine dehydrogenase-like oxidoreductase</fullName>
    </submittedName>
</protein>
<comment type="caution">
    <text evidence="4">The sequence shown here is derived from an EMBL/GenBank/DDBJ whole genome shotgun (WGS) entry which is preliminary data.</text>
</comment>
<comment type="similarity">
    <text evidence="1">Belongs to the saccharopine dehydrogenase family.</text>
</comment>
<name>A0A9P6GWQ1_9MICR</name>
<dbReference type="PANTHER" id="PTHR12286">
    <property type="entry name" value="SACCHAROPINE DEHYDROGENASE-LIKE OXIDOREDUCTASE"/>
    <property type="match status" value="1"/>
</dbReference>
<dbReference type="Pfam" id="PF03435">
    <property type="entry name" value="Sacchrp_dh_NADP"/>
    <property type="match status" value="1"/>
</dbReference>
<dbReference type="Proteomes" id="UP000740883">
    <property type="component" value="Unassembled WGS sequence"/>
</dbReference>
<evidence type="ECO:0000259" key="3">
    <source>
        <dbReference type="Pfam" id="PF03435"/>
    </source>
</evidence>
<dbReference type="OrthoDB" id="10268090at2759"/>
<keyword evidence="2" id="KW-1133">Transmembrane helix</keyword>
<dbReference type="GO" id="GO:0005739">
    <property type="term" value="C:mitochondrion"/>
    <property type="evidence" value="ECO:0007669"/>
    <property type="project" value="TreeGrafter"/>
</dbReference>
<feature type="domain" description="Saccharopine dehydrogenase NADP binding" evidence="3">
    <location>
        <begin position="58"/>
        <end position="124"/>
    </location>
</feature>
<evidence type="ECO:0000313" key="5">
    <source>
        <dbReference type="Proteomes" id="UP000740883"/>
    </source>
</evidence>
<dbReference type="InterPro" id="IPR005097">
    <property type="entry name" value="Sacchrp_dh_NADP-bd"/>
</dbReference>
<keyword evidence="2" id="KW-0472">Membrane</keyword>
<dbReference type="Gene3D" id="3.40.50.720">
    <property type="entry name" value="NAD(P)-binding Rossmann-like Domain"/>
    <property type="match status" value="1"/>
</dbReference>
<reference evidence="4 5" key="1">
    <citation type="journal article" date="2020" name="Genome Biol. Evol.">
        <title>Comparative genomics of strictly vertically transmitted, feminizing microsporidia endosymbionts of amphipod crustaceans.</title>
        <authorList>
            <person name="Cormier A."/>
            <person name="Chebbi M.A."/>
            <person name="Giraud I."/>
            <person name="Wattier R."/>
            <person name="Teixeira M."/>
            <person name="Gilbert C."/>
            <person name="Rigaud T."/>
            <person name="Cordaux R."/>
        </authorList>
    </citation>
    <scope>NUCLEOTIDE SEQUENCE [LARGE SCALE GENOMIC DNA]</scope>
    <source>
        <strain evidence="4 5">Ou3-Ou53</strain>
    </source>
</reference>
<dbReference type="GO" id="GO:0005811">
    <property type="term" value="C:lipid droplet"/>
    <property type="evidence" value="ECO:0007669"/>
    <property type="project" value="TreeGrafter"/>
</dbReference>
<accession>A0A9P6GWQ1</accession>
<organism evidence="4 5">
    <name type="scientific">Nosema granulosis</name>
    <dbReference type="NCBI Taxonomy" id="83296"/>
    <lineage>
        <taxon>Eukaryota</taxon>
        <taxon>Fungi</taxon>
        <taxon>Fungi incertae sedis</taxon>
        <taxon>Microsporidia</taxon>
        <taxon>Nosematidae</taxon>
        <taxon>Nosema</taxon>
    </lineage>
</organism>
<proteinExistence type="inferred from homology"/>
<feature type="transmembrane region" description="Helical" evidence="2">
    <location>
        <begin position="237"/>
        <end position="260"/>
    </location>
</feature>
<dbReference type="GO" id="GO:0005886">
    <property type="term" value="C:plasma membrane"/>
    <property type="evidence" value="ECO:0007669"/>
    <property type="project" value="TreeGrafter"/>
</dbReference>
<dbReference type="InterPro" id="IPR036291">
    <property type="entry name" value="NAD(P)-bd_dom_sf"/>
</dbReference>
<evidence type="ECO:0000256" key="1">
    <source>
        <dbReference type="ARBA" id="ARBA00038048"/>
    </source>
</evidence>
<evidence type="ECO:0000313" key="4">
    <source>
        <dbReference type="EMBL" id="KAF9760860.1"/>
    </source>
</evidence>
<keyword evidence="2" id="KW-0812">Transmembrane</keyword>
<sequence length="384" mass="43399">MCDKETVRTYDIILYGATSYTSRYIIPHFLNENINIALSSRDASKIESFGLPTINCEINDIDKITKNTRILLNCVGPYVLTGEKIIQSCIKNKTHYIDISGEGTFVKSMREKYDEEARKEKVYIVNCCGFDSVPADIGVEYLKDQFDGDVKIESTLILTNPVCNKATWVSLIYSLSNYVKPTSTSSSIKTSDYKREYVWEDTIKAYRAIFRGIDHAVVKRTQELFEKCQGQKAVYNAYVRIGNALSLFLYLFYLILIRLLSKFSVGRFLLFKFYKIFSFGIVADNPPKESLGGSQFKMWFTGESTNDNVAENKEMIISGPDPAFTTTGICASQCAISLYEILGETERAIHLKKISGGAVTPGFIFKNSNLMNRLRAKGIKIELL</sequence>